<dbReference type="EMBL" id="CAJGYO010000007">
    <property type="protein sequence ID" value="CAD6248195.1"/>
    <property type="molecule type" value="Genomic_DNA"/>
</dbReference>
<keyword evidence="1" id="KW-0472">Membrane</keyword>
<gene>
    <name evidence="2" type="ORF">NCGR_LOCUS32351</name>
</gene>
<dbReference type="Proteomes" id="UP000604825">
    <property type="component" value="Unassembled WGS sequence"/>
</dbReference>
<evidence type="ECO:0000313" key="3">
    <source>
        <dbReference type="Proteomes" id="UP000604825"/>
    </source>
</evidence>
<evidence type="ECO:0000256" key="1">
    <source>
        <dbReference type="SAM" id="Phobius"/>
    </source>
</evidence>
<evidence type="ECO:0000313" key="2">
    <source>
        <dbReference type="EMBL" id="CAD6248195.1"/>
    </source>
</evidence>
<reference evidence="2" key="1">
    <citation type="submission" date="2020-10" db="EMBL/GenBank/DDBJ databases">
        <authorList>
            <person name="Han B."/>
            <person name="Lu T."/>
            <person name="Zhao Q."/>
            <person name="Huang X."/>
            <person name="Zhao Y."/>
        </authorList>
    </citation>
    <scope>NUCLEOTIDE SEQUENCE</scope>
</reference>
<dbReference type="AlphaFoldDB" id="A0A811PZM7"/>
<dbReference type="PROSITE" id="PS51257">
    <property type="entry name" value="PROKAR_LIPOPROTEIN"/>
    <property type="match status" value="1"/>
</dbReference>
<name>A0A811PZM7_9POAL</name>
<keyword evidence="1" id="KW-1133">Transmembrane helix</keyword>
<proteinExistence type="predicted"/>
<keyword evidence="1" id="KW-0812">Transmembrane</keyword>
<organism evidence="2 3">
    <name type="scientific">Miscanthus lutarioriparius</name>
    <dbReference type="NCBI Taxonomy" id="422564"/>
    <lineage>
        <taxon>Eukaryota</taxon>
        <taxon>Viridiplantae</taxon>
        <taxon>Streptophyta</taxon>
        <taxon>Embryophyta</taxon>
        <taxon>Tracheophyta</taxon>
        <taxon>Spermatophyta</taxon>
        <taxon>Magnoliopsida</taxon>
        <taxon>Liliopsida</taxon>
        <taxon>Poales</taxon>
        <taxon>Poaceae</taxon>
        <taxon>PACMAD clade</taxon>
        <taxon>Panicoideae</taxon>
        <taxon>Andropogonodae</taxon>
        <taxon>Andropogoneae</taxon>
        <taxon>Saccharinae</taxon>
        <taxon>Miscanthus</taxon>
    </lineage>
</organism>
<comment type="caution">
    <text evidence="2">The sequence shown here is derived from an EMBL/GenBank/DDBJ whole genome shotgun (WGS) entry which is preliminary data.</text>
</comment>
<protein>
    <submittedName>
        <fullName evidence="2">Uncharacterized protein</fullName>
    </submittedName>
</protein>
<feature type="transmembrane region" description="Helical" evidence="1">
    <location>
        <begin position="12"/>
        <end position="35"/>
    </location>
</feature>
<dbReference type="OrthoDB" id="581127at2759"/>
<accession>A0A811PZM7</accession>
<keyword evidence="3" id="KW-1185">Reference proteome</keyword>
<sequence>MKGRSNGGGSSLVYGTAIAIAMCVAILFGCLAMTAQAGRSPHQLLSKVGRRTTRALYLASSGSNTTSAYHTEDNCFEALDDETKTKLITLIFCTAKCYCHSDRKEDVCYCCQPEQGCYDTLQECQAKCPVCNPTCPDGTTADGQQLHGTKNATLIN</sequence>